<proteinExistence type="predicted"/>
<accession>A0A6J1DNU2</accession>
<evidence type="ECO:0000259" key="1">
    <source>
        <dbReference type="Pfam" id="PF07727"/>
    </source>
</evidence>
<organism evidence="2 3">
    <name type="scientific">Momordica charantia</name>
    <name type="common">Bitter gourd</name>
    <name type="synonym">Balsam pear</name>
    <dbReference type="NCBI Taxonomy" id="3673"/>
    <lineage>
        <taxon>Eukaryota</taxon>
        <taxon>Viridiplantae</taxon>
        <taxon>Streptophyta</taxon>
        <taxon>Embryophyta</taxon>
        <taxon>Tracheophyta</taxon>
        <taxon>Spermatophyta</taxon>
        <taxon>Magnoliopsida</taxon>
        <taxon>eudicotyledons</taxon>
        <taxon>Gunneridae</taxon>
        <taxon>Pentapetalae</taxon>
        <taxon>rosids</taxon>
        <taxon>fabids</taxon>
        <taxon>Cucurbitales</taxon>
        <taxon>Cucurbitaceae</taxon>
        <taxon>Momordiceae</taxon>
        <taxon>Momordica</taxon>
    </lineage>
</organism>
<feature type="domain" description="Reverse transcriptase Ty1/copia-type" evidence="1">
    <location>
        <begin position="9"/>
        <end position="150"/>
    </location>
</feature>
<evidence type="ECO:0000313" key="2">
    <source>
        <dbReference type="Proteomes" id="UP000504603"/>
    </source>
</evidence>
<dbReference type="OrthoDB" id="414945at2759"/>
<dbReference type="SUPFAM" id="SSF56672">
    <property type="entry name" value="DNA/RNA polymerases"/>
    <property type="match status" value="1"/>
</dbReference>
<dbReference type="Pfam" id="PF07727">
    <property type="entry name" value="RVT_2"/>
    <property type="match status" value="1"/>
</dbReference>
<dbReference type="RefSeq" id="XP_022154974.1">
    <property type="nucleotide sequence ID" value="XM_022299282.1"/>
</dbReference>
<dbReference type="GeneID" id="111022118"/>
<dbReference type="PANTHER" id="PTHR11439:SF470">
    <property type="entry name" value="CYSTEINE-RICH RLK (RECEPTOR-LIKE PROTEIN KINASE) 8"/>
    <property type="match status" value="1"/>
</dbReference>
<dbReference type="AlphaFoldDB" id="A0A6J1DNU2"/>
<gene>
    <name evidence="3" type="primary">LOC111022118</name>
</gene>
<dbReference type="Proteomes" id="UP000504603">
    <property type="component" value="Unplaced"/>
</dbReference>
<dbReference type="InterPro" id="IPR043502">
    <property type="entry name" value="DNA/RNA_pol_sf"/>
</dbReference>
<dbReference type="InterPro" id="IPR013103">
    <property type="entry name" value="RVT_2"/>
</dbReference>
<reference evidence="3" key="1">
    <citation type="submission" date="2025-08" db="UniProtKB">
        <authorList>
            <consortium name="RefSeq"/>
        </authorList>
    </citation>
    <scope>IDENTIFICATION</scope>
    <source>
        <strain evidence="3">OHB3-1</strain>
    </source>
</reference>
<protein>
    <submittedName>
        <fullName evidence="3">Uncharacterized protein LOC111022118</fullName>
    </submittedName>
</protein>
<dbReference type="KEGG" id="mcha:111022118"/>
<keyword evidence="2" id="KW-1185">Reference proteome</keyword>
<dbReference type="PANTHER" id="PTHR11439">
    <property type="entry name" value="GAG-POL-RELATED RETROTRANSPOSON"/>
    <property type="match status" value="1"/>
</dbReference>
<name>A0A6J1DNU2_MOMCH</name>
<sequence>MDLPLGYSPKGVVSGKGEKLVCRLHKSLYGLKQASRQWFSKFSDVLLSLGFSQSKSDYSLFIRGSGSEFIALLVYVDDIIITGASLTGIEHLKTLLNDRFKLKDLGSLKYFLDLKLARSSHGIVVSQRYYTLQLLEDVGFLACKPALVPMDPLLKLKFSDEDLLTDPSEYRRLIGRLLYLTISHPDIAFAINKLSQFVSRPCKSHLAAVYHLLRYLKSNP</sequence>
<evidence type="ECO:0000313" key="3">
    <source>
        <dbReference type="RefSeq" id="XP_022154974.1"/>
    </source>
</evidence>